<protein>
    <submittedName>
        <fullName evidence="1">Uncharacterized protein</fullName>
    </submittedName>
</protein>
<proteinExistence type="predicted"/>
<organism evidence="1 2">
    <name type="scientific">Aspergillus sclerotialis</name>
    <dbReference type="NCBI Taxonomy" id="2070753"/>
    <lineage>
        <taxon>Eukaryota</taxon>
        <taxon>Fungi</taxon>
        <taxon>Dikarya</taxon>
        <taxon>Ascomycota</taxon>
        <taxon>Pezizomycotina</taxon>
        <taxon>Eurotiomycetes</taxon>
        <taxon>Eurotiomycetidae</taxon>
        <taxon>Eurotiales</taxon>
        <taxon>Aspergillaceae</taxon>
        <taxon>Aspergillus</taxon>
        <taxon>Aspergillus subgen. Polypaecilum</taxon>
    </lineage>
</organism>
<name>A0A3A2Z8W5_9EURO</name>
<reference evidence="2" key="1">
    <citation type="submission" date="2017-02" db="EMBL/GenBank/DDBJ databases">
        <authorList>
            <person name="Tafer H."/>
            <person name="Lopandic K."/>
        </authorList>
    </citation>
    <scope>NUCLEOTIDE SEQUENCE [LARGE SCALE GENOMIC DNA]</scope>
    <source>
        <strain evidence="2">CBS 366.77</strain>
    </source>
</reference>
<sequence length="161" mass="18369">MTRKRRLLGNKEITFSDAKEQELNILHQLGYYEQQIQFFAHLRDREDWMKAIVAHHLGLRSSAACHVAEEESWLHGSFNVCVPITIDCWNRKRVLRFPLPYRIGEAIRPGNGDEKIRCEAGTYAWLQGYCPDIPIPHLYGFGLSTGETVGGQAPLLSGFIN</sequence>
<dbReference type="OrthoDB" id="3645574at2759"/>
<dbReference type="STRING" id="2070753.A0A3A2Z8W5"/>
<evidence type="ECO:0000313" key="1">
    <source>
        <dbReference type="EMBL" id="RJE19060.1"/>
    </source>
</evidence>
<dbReference type="EMBL" id="MVGC01000455">
    <property type="protein sequence ID" value="RJE19060.1"/>
    <property type="molecule type" value="Genomic_DNA"/>
</dbReference>
<evidence type="ECO:0000313" key="2">
    <source>
        <dbReference type="Proteomes" id="UP000266188"/>
    </source>
</evidence>
<accession>A0A3A2Z8W5</accession>
<dbReference type="AlphaFoldDB" id="A0A3A2Z8W5"/>
<gene>
    <name evidence="1" type="ORF">PHISCL_08602</name>
</gene>
<keyword evidence="2" id="KW-1185">Reference proteome</keyword>
<comment type="caution">
    <text evidence="1">The sequence shown here is derived from an EMBL/GenBank/DDBJ whole genome shotgun (WGS) entry which is preliminary data.</text>
</comment>
<dbReference type="Proteomes" id="UP000266188">
    <property type="component" value="Unassembled WGS sequence"/>
</dbReference>